<comment type="similarity">
    <text evidence="6">Belongs to the ABC-4 integral membrane protein family.</text>
</comment>
<evidence type="ECO:0000256" key="4">
    <source>
        <dbReference type="ARBA" id="ARBA00022989"/>
    </source>
</evidence>
<feature type="transmembrane region" description="Helical" evidence="7">
    <location>
        <begin position="711"/>
        <end position="740"/>
    </location>
</feature>
<feature type="transmembrane region" description="Helical" evidence="7">
    <location>
        <begin position="761"/>
        <end position="794"/>
    </location>
</feature>
<proteinExistence type="inferred from homology"/>
<feature type="transmembrane region" description="Helical" evidence="7">
    <location>
        <begin position="314"/>
        <end position="341"/>
    </location>
</feature>
<feature type="domain" description="ABC3 transporter permease C-terminal" evidence="8">
    <location>
        <begin position="264"/>
        <end position="383"/>
    </location>
</feature>
<keyword evidence="2" id="KW-1003">Cell membrane</keyword>
<feature type="transmembrane region" description="Helical" evidence="7">
    <location>
        <begin position="806"/>
        <end position="826"/>
    </location>
</feature>
<name>A0A841AAI3_9MICO</name>
<evidence type="ECO:0000256" key="6">
    <source>
        <dbReference type="ARBA" id="ARBA00038076"/>
    </source>
</evidence>
<dbReference type="PANTHER" id="PTHR30572">
    <property type="entry name" value="MEMBRANE COMPONENT OF TRANSPORTER-RELATED"/>
    <property type="match status" value="1"/>
</dbReference>
<accession>A0A841AAI3</accession>
<feature type="transmembrane region" description="Helical" evidence="7">
    <location>
        <begin position="400"/>
        <end position="424"/>
    </location>
</feature>
<protein>
    <submittedName>
        <fullName evidence="9">Putative ABC transport system permease protein</fullName>
    </submittedName>
</protein>
<evidence type="ECO:0000313" key="10">
    <source>
        <dbReference type="Proteomes" id="UP000588158"/>
    </source>
</evidence>
<evidence type="ECO:0000256" key="3">
    <source>
        <dbReference type="ARBA" id="ARBA00022692"/>
    </source>
</evidence>
<dbReference type="Proteomes" id="UP000588158">
    <property type="component" value="Unassembled WGS sequence"/>
</dbReference>
<feature type="transmembrane region" description="Helical" evidence="7">
    <location>
        <begin position="490"/>
        <end position="510"/>
    </location>
</feature>
<keyword evidence="10" id="KW-1185">Reference proteome</keyword>
<dbReference type="GO" id="GO:0022857">
    <property type="term" value="F:transmembrane transporter activity"/>
    <property type="evidence" value="ECO:0007669"/>
    <property type="project" value="TreeGrafter"/>
</dbReference>
<dbReference type="EMBL" id="JACHLZ010000001">
    <property type="protein sequence ID" value="MBB5830957.1"/>
    <property type="molecule type" value="Genomic_DNA"/>
</dbReference>
<dbReference type="PANTHER" id="PTHR30572:SF4">
    <property type="entry name" value="ABC TRANSPORTER PERMEASE YTRF"/>
    <property type="match status" value="1"/>
</dbReference>
<feature type="domain" description="ABC3 transporter permease C-terminal" evidence="8">
    <location>
        <begin position="718"/>
        <end position="835"/>
    </location>
</feature>
<comment type="caution">
    <text evidence="9">The sequence shown here is derived from an EMBL/GenBank/DDBJ whole genome shotgun (WGS) entry which is preliminary data.</text>
</comment>
<evidence type="ECO:0000259" key="8">
    <source>
        <dbReference type="Pfam" id="PF02687"/>
    </source>
</evidence>
<keyword evidence="3 7" id="KW-0812">Transmembrane</keyword>
<dbReference type="Pfam" id="PF02687">
    <property type="entry name" value="FtsX"/>
    <property type="match status" value="2"/>
</dbReference>
<evidence type="ECO:0000256" key="2">
    <source>
        <dbReference type="ARBA" id="ARBA00022475"/>
    </source>
</evidence>
<sequence>MSRRATARRTAARRTTVKLTPLRRHLAAVVTIALSCAFVTVMVLAGSLVQSSLRSEASRTYAGADLEITRPLTDEDWSSEAPLPAPAVDGAEVVWPLVQQYLPLRAGGSEVFLQAAMLPPGRGGSAPLLDGSPAIDATGVVLDRAASRALSVGVGDTVEISSGAEGTAVPLTVTGIAAAPEGTVLGSTPRVLVQEVNAKTLLGPTAGTLAEAWLATVPEGTDPAQVAQAAAAGDLEVRTAEEAEQAAVDQLLRGFTGLGMMLGVFVVIALVTSAVVIANTFAVALAQRTRSLALLRTLGATRGQVRTVVLRESLLVGLLGAGAGMLTGHLLVQAALALAAAAGWLPSVLVVPVGLWSVLLPLVAGLALTLLASLAPLQAATRVAPLQALRPAPPAPEKRFGVRGALGLAAVVLGAAALVGGAVLAGRGQAGPAVLAAVLGGVLSFAGVLGVLVLVTRPLAALAARLVGRIGGLPAKVAGANITRTPRRSAATVAALLIGTTLMTMMTVGARTAESTLTSELDSRRPIDLVLSAEEMPADAAARIAAVDGMDTAVATARGDIQVGAGEPMTLYAVTPQQLTQVSHRPGMADLLADDVVLIGQERAERFGVHDGQVLQVHAANGTTRPLRVLVDANLQMSLVTPATLSALLGERTSTVVLGDFADPGSPERAGIGIADLVSSLDEVITADGFVGASATLGGAERESYAQVLDVLLGITVALLAVAVLVALVGVANTLSLGVVERTGENALLRTLGTTRRQMRWMLGWEGLLLALVGAVLGLVLGSIYGVLGIQALLGSVFPITITLPVGRLALVLAATLLAGVLASVLPGRAAARTAPVTALASAD</sequence>
<keyword evidence="5 7" id="KW-0472">Membrane</keyword>
<feature type="transmembrane region" description="Helical" evidence="7">
    <location>
        <begin position="430"/>
        <end position="455"/>
    </location>
</feature>
<reference evidence="9 10" key="1">
    <citation type="submission" date="2020-08" db="EMBL/GenBank/DDBJ databases">
        <title>Sequencing the genomes of 1000 actinobacteria strains.</title>
        <authorList>
            <person name="Klenk H.-P."/>
        </authorList>
    </citation>
    <scope>NUCLEOTIDE SEQUENCE [LARGE SCALE GENOMIC DNA]</scope>
    <source>
        <strain evidence="9 10">DSM 28796</strain>
    </source>
</reference>
<keyword evidence="4 7" id="KW-1133">Transmembrane helix</keyword>
<comment type="subcellular location">
    <subcellularLocation>
        <location evidence="1">Cell membrane</location>
        <topology evidence="1">Multi-pass membrane protein</topology>
    </subcellularLocation>
</comment>
<feature type="transmembrane region" description="Helical" evidence="7">
    <location>
        <begin position="353"/>
        <end position="379"/>
    </location>
</feature>
<gene>
    <name evidence="9" type="ORF">HNR70_000770</name>
</gene>
<evidence type="ECO:0000256" key="7">
    <source>
        <dbReference type="SAM" id="Phobius"/>
    </source>
</evidence>
<evidence type="ECO:0000256" key="1">
    <source>
        <dbReference type="ARBA" id="ARBA00004651"/>
    </source>
</evidence>
<feature type="transmembrane region" description="Helical" evidence="7">
    <location>
        <begin position="260"/>
        <end position="286"/>
    </location>
</feature>
<evidence type="ECO:0000313" key="9">
    <source>
        <dbReference type="EMBL" id="MBB5830957.1"/>
    </source>
</evidence>
<organism evidence="9 10">
    <name type="scientific">Brachybacterium aquaticum</name>
    <dbReference type="NCBI Taxonomy" id="1432564"/>
    <lineage>
        <taxon>Bacteria</taxon>
        <taxon>Bacillati</taxon>
        <taxon>Actinomycetota</taxon>
        <taxon>Actinomycetes</taxon>
        <taxon>Micrococcales</taxon>
        <taxon>Dermabacteraceae</taxon>
        <taxon>Brachybacterium</taxon>
    </lineage>
</organism>
<dbReference type="AlphaFoldDB" id="A0A841AAI3"/>
<dbReference type="InterPro" id="IPR003838">
    <property type="entry name" value="ABC3_permease_C"/>
</dbReference>
<evidence type="ECO:0000256" key="5">
    <source>
        <dbReference type="ARBA" id="ARBA00023136"/>
    </source>
</evidence>
<dbReference type="GO" id="GO:0005886">
    <property type="term" value="C:plasma membrane"/>
    <property type="evidence" value="ECO:0007669"/>
    <property type="project" value="UniProtKB-SubCell"/>
</dbReference>
<dbReference type="InterPro" id="IPR050250">
    <property type="entry name" value="Macrolide_Exporter_MacB"/>
</dbReference>
<dbReference type="RefSeq" id="WP_184324496.1">
    <property type="nucleotide sequence ID" value="NZ_JACHLZ010000001.1"/>
</dbReference>